<sequence>MRRTAPLIRLLCCLRRDEPQGTERAQLGAMVAIRLGSIEKKHAYAMVACQPKAQLTQALRQDYLLHKVSHYTPRGWAKTGSVPT</sequence>
<dbReference type="EMBL" id="KN833689">
    <property type="protein sequence ID" value="KIK29374.1"/>
    <property type="molecule type" value="Genomic_DNA"/>
</dbReference>
<reference evidence="2" key="2">
    <citation type="submission" date="2015-01" db="EMBL/GenBank/DDBJ databases">
        <title>Evolutionary Origins and Diversification of the Mycorrhizal Mutualists.</title>
        <authorList>
            <consortium name="DOE Joint Genome Institute"/>
            <consortium name="Mycorrhizal Genomics Consortium"/>
            <person name="Kohler A."/>
            <person name="Kuo A."/>
            <person name="Nagy L.G."/>
            <person name="Floudas D."/>
            <person name="Copeland A."/>
            <person name="Barry K.W."/>
            <person name="Cichocki N."/>
            <person name="Veneault-Fourrey C."/>
            <person name="LaButti K."/>
            <person name="Lindquist E.A."/>
            <person name="Lipzen A."/>
            <person name="Lundell T."/>
            <person name="Morin E."/>
            <person name="Murat C."/>
            <person name="Riley R."/>
            <person name="Ohm R."/>
            <person name="Sun H."/>
            <person name="Tunlid A."/>
            <person name="Henrissat B."/>
            <person name="Grigoriev I.V."/>
            <person name="Hibbett D.S."/>
            <person name="Martin F."/>
        </authorList>
    </citation>
    <scope>NUCLEOTIDE SEQUENCE [LARGE SCALE GENOMIC DNA]</scope>
    <source>
        <strain evidence="2">441</strain>
    </source>
</reference>
<name>A0A0C9ZTV2_9AGAM</name>
<keyword evidence="2" id="KW-1185">Reference proteome</keyword>
<protein>
    <submittedName>
        <fullName evidence="1">Uncharacterized protein</fullName>
    </submittedName>
</protein>
<proteinExistence type="predicted"/>
<dbReference type="Proteomes" id="UP000054018">
    <property type="component" value="Unassembled WGS sequence"/>
</dbReference>
<accession>A0A0C9ZTV2</accession>
<dbReference type="HOGENOM" id="CLU_2528324_0_0_1"/>
<organism evidence="1 2">
    <name type="scientific">Pisolithus microcarpus 441</name>
    <dbReference type="NCBI Taxonomy" id="765257"/>
    <lineage>
        <taxon>Eukaryota</taxon>
        <taxon>Fungi</taxon>
        <taxon>Dikarya</taxon>
        <taxon>Basidiomycota</taxon>
        <taxon>Agaricomycotina</taxon>
        <taxon>Agaricomycetes</taxon>
        <taxon>Agaricomycetidae</taxon>
        <taxon>Boletales</taxon>
        <taxon>Sclerodermatineae</taxon>
        <taxon>Pisolithaceae</taxon>
        <taxon>Pisolithus</taxon>
    </lineage>
</organism>
<evidence type="ECO:0000313" key="1">
    <source>
        <dbReference type="EMBL" id="KIK29374.1"/>
    </source>
</evidence>
<evidence type="ECO:0000313" key="2">
    <source>
        <dbReference type="Proteomes" id="UP000054018"/>
    </source>
</evidence>
<reference evidence="1 2" key="1">
    <citation type="submission" date="2014-04" db="EMBL/GenBank/DDBJ databases">
        <authorList>
            <consortium name="DOE Joint Genome Institute"/>
            <person name="Kuo A."/>
            <person name="Kohler A."/>
            <person name="Costa M.D."/>
            <person name="Nagy L.G."/>
            <person name="Floudas D."/>
            <person name="Copeland A."/>
            <person name="Barry K.W."/>
            <person name="Cichocki N."/>
            <person name="Veneault-Fourrey C."/>
            <person name="LaButti K."/>
            <person name="Lindquist E.A."/>
            <person name="Lipzen A."/>
            <person name="Lundell T."/>
            <person name="Morin E."/>
            <person name="Murat C."/>
            <person name="Sun H."/>
            <person name="Tunlid A."/>
            <person name="Henrissat B."/>
            <person name="Grigoriev I.V."/>
            <person name="Hibbett D.S."/>
            <person name="Martin F."/>
            <person name="Nordberg H.P."/>
            <person name="Cantor M.N."/>
            <person name="Hua S.X."/>
        </authorList>
    </citation>
    <scope>NUCLEOTIDE SEQUENCE [LARGE SCALE GENOMIC DNA]</scope>
    <source>
        <strain evidence="1 2">441</strain>
    </source>
</reference>
<dbReference type="AlphaFoldDB" id="A0A0C9ZTV2"/>
<gene>
    <name evidence="1" type="ORF">PISMIDRAFT_672039</name>
</gene>